<evidence type="ECO:0000256" key="3">
    <source>
        <dbReference type="SAM" id="Coils"/>
    </source>
</evidence>
<reference evidence="5 6" key="1">
    <citation type="submission" date="2021-09" db="EMBL/GenBank/DDBJ databases">
        <title>Genomic insights and catalytic innovation underlie evolution of tropane alkaloids biosynthesis.</title>
        <authorList>
            <person name="Wang Y.-J."/>
            <person name="Tian T."/>
            <person name="Huang J.-P."/>
            <person name="Huang S.-X."/>
        </authorList>
    </citation>
    <scope>NUCLEOTIDE SEQUENCE [LARGE SCALE GENOMIC DNA]</scope>
    <source>
        <strain evidence="5">KIB-2018</strain>
        <tissue evidence="5">Leaf</tissue>
    </source>
</reference>
<dbReference type="GO" id="GO:0005829">
    <property type="term" value="C:cytosol"/>
    <property type="evidence" value="ECO:0007669"/>
    <property type="project" value="TreeGrafter"/>
</dbReference>
<evidence type="ECO:0000256" key="1">
    <source>
        <dbReference type="ARBA" id="ARBA00005485"/>
    </source>
</evidence>
<dbReference type="EMBL" id="JAIWQS010000002">
    <property type="protein sequence ID" value="KAJ8772988.1"/>
    <property type="molecule type" value="Genomic_DNA"/>
</dbReference>
<comment type="similarity">
    <text evidence="1">Belongs to the WEB family.</text>
</comment>
<feature type="coiled-coil region" evidence="3">
    <location>
        <begin position="224"/>
        <end position="265"/>
    </location>
</feature>
<name>A0AAV8U3R8_9ROSI</name>
<feature type="coiled-coil region" evidence="3">
    <location>
        <begin position="301"/>
        <end position="370"/>
    </location>
</feature>
<protein>
    <recommendedName>
        <fullName evidence="7">Myosin heavy chain</fullName>
    </recommendedName>
</protein>
<evidence type="ECO:0008006" key="7">
    <source>
        <dbReference type="Google" id="ProtNLM"/>
    </source>
</evidence>
<proteinExistence type="inferred from homology"/>
<evidence type="ECO:0000313" key="6">
    <source>
        <dbReference type="Proteomes" id="UP001159364"/>
    </source>
</evidence>
<evidence type="ECO:0000256" key="2">
    <source>
        <dbReference type="ARBA" id="ARBA00023054"/>
    </source>
</evidence>
<dbReference type="Proteomes" id="UP001159364">
    <property type="component" value="Linkage Group LG02"/>
</dbReference>
<dbReference type="PANTHER" id="PTHR32054:SF17">
    <property type="entry name" value="EXPRESSED PROTEIN"/>
    <property type="match status" value="1"/>
</dbReference>
<evidence type="ECO:0000313" key="5">
    <source>
        <dbReference type="EMBL" id="KAJ8772988.1"/>
    </source>
</evidence>
<gene>
    <name evidence="5" type="ORF">K2173_028165</name>
</gene>
<feature type="compositionally biased region" description="Basic and acidic residues" evidence="4">
    <location>
        <begin position="42"/>
        <end position="52"/>
    </location>
</feature>
<dbReference type="Pfam" id="PF05701">
    <property type="entry name" value="WEMBL"/>
    <property type="match status" value="1"/>
</dbReference>
<feature type="coiled-coil region" evidence="3">
    <location>
        <begin position="143"/>
        <end position="198"/>
    </location>
</feature>
<dbReference type="AlphaFoldDB" id="A0AAV8U3R8"/>
<dbReference type="PANTHER" id="PTHR32054">
    <property type="entry name" value="HEAVY CHAIN, PUTATIVE, EXPRESSED-RELATED-RELATED"/>
    <property type="match status" value="1"/>
</dbReference>
<comment type="caution">
    <text evidence="5">The sequence shown here is derived from an EMBL/GenBank/DDBJ whole genome shotgun (WGS) entry which is preliminary data.</text>
</comment>
<dbReference type="GO" id="GO:0009903">
    <property type="term" value="P:chloroplast avoidance movement"/>
    <property type="evidence" value="ECO:0007669"/>
    <property type="project" value="TreeGrafter"/>
</dbReference>
<feature type="region of interest" description="Disordered" evidence="4">
    <location>
        <begin position="17"/>
        <end position="52"/>
    </location>
</feature>
<sequence>MGEIDARPIERVQVVVTHFGEQGEDQKKYQHTRHTSGSSSEGMDKEKDAENLQRELANLKVQLEAKDSAYLQLQLNLENHQKTAEELCTQRKNSERERDACIEELTGARYRICELESKVHEMDDQFLEAEKIREQLSYVLCELKSTQGEMMRMESELAAAKDEKLMALTKAEVMESAAAIEKDRAQDLLNHIAELNETIFMSKRAIIEAVKDKAATLSKKDVEVELATERAAQSEKQMEEMRKQVEDLEKQLLEKSLSIDSLQMEFNQSNGKVSSLDKGVYGEINDLNQLKADLTSKEEENSEQTFHIEALETELNRLKSELKNANDEASTFNHEIEMLTTELKKVKAEMSQIKERENEAQVEIALLKSKLHRRGTKLAASRAGVERVDENHGSITISLDEYKYLIRKVEKVDQSRGQDQVETLKKELHAAVTKIMELRTRAEQAVTRADAAEEAKVSLEDQLKRWREQKKRRKAALAALREESSSRESCIVTYDSSPKKYLPLGEFLNIKF</sequence>
<dbReference type="Gene3D" id="1.10.287.1490">
    <property type="match status" value="1"/>
</dbReference>
<feature type="coiled-coil region" evidence="3">
    <location>
        <begin position="421"/>
        <end position="483"/>
    </location>
</feature>
<dbReference type="InterPro" id="IPR008545">
    <property type="entry name" value="Web"/>
</dbReference>
<evidence type="ECO:0000256" key="4">
    <source>
        <dbReference type="SAM" id="MobiDB-lite"/>
    </source>
</evidence>
<keyword evidence="2 3" id="KW-0175">Coiled coil</keyword>
<organism evidence="5 6">
    <name type="scientific">Erythroxylum novogranatense</name>
    <dbReference type="NCBI Taxonomy" id="1862640"/>
    <lineage>
        <taxon>Eukaryota</taxon>
        <taxon>Viridiplantae</taxon>
        <taxon>Streptophyta</taxon>
        <taxon>Embryophyta</taxon>
        <taxon>Tracheophyta</taxon>
        <taxon>Spermatophyta</taxon>
        <taxon>Magnoliopsida</taxon>
        <taxon>eudicotyledons</taxon>
        <taxon>Gunneridae</taxon>
        <taxon>Pentapetalae</taxon>
        <taxon>rosids</taxon>
        <taxon>fabids</taxon>
        <taxon>Malpighiales</taxon>
        <taxon>Erythroxylaceae</taxon>
        <taxon>Erythroxylum</taxon>
    </lineage>
</organism>
<dbReference type="GO" id="GO:0009904">
    <property type="term" value="P:chloroplast accumulation movement"/>
    <property type="evidence" value="ECO:0007669"/>
    <property type="project" value="TreeGrafter"/>
</dbReference>
<accession>A0AAV8U3R8</accession>
<keyword evidence="6" id="KW-1185">Reference proteome</keyword>